<reference evidence="3" key="1">
    <citation type="submission" date="2019-12" db="EMBL/GenBank/DDBJ databases">
        <title>An insight into the sialome of adult female Ixodes ricinus ticks feeding for 6 days.</title>
        <authorList>
            <person name="Perner J."/>
            <person name="Ribeiro J.M.C."/>
        </authorList>
    </citation>
    <scope>NUCLEOTIDE SEQUENCE</scope>
    <source>
        <strain evidence="3">Semi-engorged</strain>
        <tissue evidence="3">Salivary glands</tissue>
    </source>
</reference>
<organism evidence="3">
    <name type="scientific">Ixodes ricinus</name>
    <name type="common">Common tick</name>
    <name type="synonym">Acarus ricinus</name>
    <dbReference type="NCBI Taxonomy" id="34613"/>
    <lineage>
        <taxon>Eukaryota</taxon>
        <taxon>Metazoa</taxon>
        <taxon>Ecdysozoa</taxon>
        <taxon>Arthropoda</taxon>
        <taxon>Chelicerata</taxon>
        <taxon>Arachnida</taxon>
        <taxon>Acari</taxon>
        <taxon>Parasitiformes</taxon>
        <taxon>Ixodida</taxon>
        <taxon>Ixodoidea</taxon>
        <taxon>Ixodidae</taxon>
        <taxon>Ixodinae</taxon>
        <taxon>Ixodes</taxon>
    </lineage>
</organism>
<keyword evidence="2" id="KW-0732">Signal</keyword>
<feature type="signal peptide" evidence="2">
    <location>
        <begin position="1"/>
        <end position="22"/>
    </location>
</feature>
<evidence type="ECO:0000256" key="2">
    <source>
        <dbReference type="SAM" id="SignalP"/>
    </source>
</evidence>
<dbReference type="AlphaFoldDB" id="A0A6B0UN62"/>
<feature type="region of interest" description="Disordered" evidence="1">
    <location>
        <begin position="63"/>
        <end position="108"/>
    </location>
</feature>
<accession>A0A6B0UN62</accession>
<protein>
    <submittedName>
        <fullName evidence="3">Putative secreted protein</fullName>
    </submittedName>
</protein>
<sequence>MCGLRSYYPMLLFFVSLPQCSLNRMFTQAPPERVSPLKGCCSLKRPSPRSNHRNCSAYIQKRKRASLAQRNEENRTEMGGGHKAGFHQENLANKRGTQTPREKEPNEAELCRRKVLLSW</sequence>
<evidence type="ECO:0000313" key="3">
    <source>
        <dbReference type="EMBL" id="MXU91053.1"/>
    </source>
</evidence>
<proteinExistence type="predicted"/>
<dbReference type="EMBL" id="GIFC01008970">
    <property type="protein sequence ID" value="MXU91053.1"/>
    <property type="molecule type" value="Transcribed_RNA"/>
</dbReference>
<feature type="chain" id="PRO_5025387473" evidence="2">
    <location>
        <begin position="23"/>
        <end position="119"/>
    </location>
</feature>
<name>A0A6B0UN62_IXORI</name>
<evidence type="ECO:0000256" key="1">
    <source>
        <dbReference type="SAM" id="MobiDB-lite"/>
    </source>
</evidence>